<evidence type="ECO:0000313" key="11">
    <source>
        <dbReference type="EMBL" id="SMF93783.1"/>
    </source>
</evidence>
<dbReference type="Gene3D" id="3.40.710.10">
    <property type="entry name" value="DD-peptidase/beta-lactamase superfamily"/>
    <property type="match status" value="1"/>
</dbReference>
<dbReference type="GO" id="GO:0046677">
    <property type="term" value="P:response to antibiotic"/>
    <property type="evidence" value="ECO:0007669"/>
    <property type="project" value="UniProtKB-UniRule"/>
</dbReference>
<evidence type="ECO:0000256" key="5">
    <source>
        <dbReference type="ARBA" id="ARBA00022801"/>
    </source>
</evidence>
<dbReference type="SUPFAM" id="SSF56601">
    <property type="entry name" value="beta-lactamase/transpeptidase-like"/>
    <property type="match status" value="1"/>
</dbReference>
<dbReference type="GO" id="GO:0008658">
    <property type="term" value="F:penicillin binding"/>
    <property type="evidence" value="ECO:0007669"/>
    <property type="project" value="InterPro"/>
</dbReference>
<feature type="domain" description="Penicillin-binding protein transpeptidase" evidence="10">
    <location>
        <begin position="53"/>
        <end position="250"/>
    </location>
</feature>
<dbReference type="EMBL" id="FXAM01000001">
    <property type="protein sequence ID" value="SMF93783.1"/>
    <property type="molecule type" value="Genomic_DNA"/>
</dbReference>
<name>A0A1Y6CYZ9_9GAMM</name>
<gene>
    <name evidence="11" type="ORF">SAMN02949497_1075</name>
</gene>
<evidence type="ECO:0000256" key="7">
    <source>
        <dbReference type="PIRSR" id="PIRSR602137-50"/>
    </source>
</evidence>
<dbReference type="PANTHER" id="PTHR30627">
    <property type="entry name" value="PEPTIDOGLYCAN D,D-TRANSPEPTIDASE"/>
    <property type="match status" value="1"/>
</dbReference>
<evidence type="ECO:0000256" key="6">
    <source>
        <dbReference type="ARBA" id="ARBA00023251"/>
    </source>
</evidence>
<comment type="similarity">
    <text evidence="2 8">Belongs to the class-D beta-lactamase family.</text>
</comment>
<dbReference type="AlphaFoldDB" id="A0A1Y6CYZ9"/>
<dbReference type="GO" id="GO:0017001">
    <property type="term" value="P:antibiotic catabolic process"/>
    <property type="evidence" value="ECO:0007669"/>
    <property type="project" value="InterPro"/>
</dbReference>
<feature type="modified residue" description="N6-carboxylysine" evidence="7">
    <location>
        <position position="65"/>
    </location>
</feature>
<dbReference type="Pfam" id="PF00905">
    <property type="entry name" value="Transpeptidase"/>
    <property type="match status" value="1"/>
</dbReference>
<keyword evidence="6 8" id="KW-0046">Antibiotic resistance</keyword>
<feature type="signal peptide" evidence="9">
    <location>
        <begin position="1"/>
        <end position="18"/>
    </location>
</feature>
<proteinExistence type="inferred from homology"/>
<dbReference type="InterPro" id="IPR050515">
    <property type="entry name" value="Beta-lactam/transpept"/>
</dbReference>
<dbReference type="Proteomes" id="UP000192923">
    <property type="component" value="Unassembled WGS sequence"/>
</dbReference>
<feature type="chain" id="PRO_5010998989" description="Beta-lactamase" evidence="9">
    <location>
        <begin position="19"/>
        <end position="260"/>
    </location>
</feature>
<dbReference type="GO" id="GO:0071555">
    <property type="term" value="P:cell wall organization"/>
    <property type="evidence" value="ECO:0007669"/>
    <property type="project" value="TreeGrafter"/>
</dbReference>
<dbReference type="InterPro" id="IPR012338">
    <property type="entry name" value="Beta-lactam/transpept-like"/>
</dbReference>
<evidence type="ECO:0000259" key="10">
    <source>
        <dbReference type="Pfam" id="PF00905"/>
    </source>
</evidence>
<evidence type="ECO:0000256" key="3">
    <source>
        <dbReference type="ARBA" id="ARBA00012865"/>
    </source>
</evidence>
<dbReference type="GO" id="GO:0005886">
    <property type="term" value="C:plasma membrane"/>
    <property type="evidence" value="ECO:0007669"/>
    <property type="project" value="TreeGrafter"/>
</dbReference>
<dbReference type="PROSITE" id="PS00337">
    <property type="entry name" value="BETA_LACTAMASE_D"/>
    <property type="match status" value="1"/>
</dbReference>
<evidence type="ECO:0000256" key="8">
    <source>
        <dbReference type="RuleBase" id="RU361140"/>
    </source>
</evidence>
<dbReference type="PANTHER" id="PTHR30627:SF6">
    <property type="entry name" value="BETA-LACTAMASE YBXI-RELATED"/>
    <property type="match status" value="1"/>
</dbReference>
<evidence type="ECO:0000313" key="12">
    <source>
        <dbReference type="Proteomes" id="UP000192923"/>
    </source>
</evidence>
<evidence type="ECO:0000256" key="1">
    <source>
        <dbReference type="ARBA" id="ARBA00001526"/>
    </source>
</evidence>
<dbReference type="NCBIfam" id="NF012161">
    <property type="entry name" value="bla_class_D_main"/>
    <property type="match status" value="1"/>
</dbReference>
<accession>A0A1Y6CYZ9</accession>
<feature type="active site" description="Acyl-ester intermediate" evidence="7">
    <location>
        <position position="62"/>
    </location>
</feature>
<dbReference type="EC" id="3.5.2.6" evidence="3 8"/>
<reference evidence="11 12" key="1">
    <citation type="submission" date="2016-12" db="EMBL/GenBank/DDBJ databases">
        <authorList>
            <person name="Song W.-J."/>
            <person name="Kurnit D.M."/>
        </authorList>
    </citation>
    <scope>NUCLEOTIDE SEQUENCE [LARGE SCALE GENOMIC DNA]</scope>
    <source>
        <strain evidence="11 12">175</strain>
    </source>
</reference>
<dbReference type="STRING" id="1760988.SAMN02949497_1075"/>
<evidence type="ECO:0000256" key="9">
    <source>
        <dbReference type="SAM" id="SignalP"/>
    </source>
</evidence>
<comment type="catalytic activity">
    <reaction evidence="1 8">
        <text>a beta-lactam + H2O = a substituted beta-amino acid</text>
        <dbReference type="Rhea" id="RHEA:20401"/>
        <dbReference type="ChEBI" id="CHEBI:15377"/>
        <dbReference type="ChEBI" id="CHEBI:35627"/>
        <dbReference type="ChEBI" id="CHEBI:140347"/>
        <dbReference type="EC" id="3.5.2.6"/>
    </reaction>
</comment>
<dbReference type="RefSeq" id="WP_085210627.1">
    <property type="nucleotide sequence ID" value="NZ_FXAM01000001.1"/>
</dbReference>
<dbReference type="OrthoDB" id="9762883at2"/>
<protein>
    <recommendedName>
        <fullName evidence="3 8">Beta-lactamase</fullName>
        <ecNumber evidence="3 8">3.5.2.6</ecNumber>
    </recommendedName>
</protein>
<dbReference type="InterPro" id="IPR002137">
    <property type="entry name" value="Beta-lactam_class-D_AS"/>
</dbReference>
<keyword evidence="12" id="KW-1185">Reference proteome</keyword>
<evidence type="ECO:0000256" key="2">
    <source>
        <dbReference type="ARBA" id="ARBA00007898"/>
    </source>
</evidence>
<dbReference type="InterPro" id="IPR001460">
    <property type="entry name" value="PCN-bd_Tpept"/>
</dbReference>
<evidence type="ECO:0000256" key="4">
    <source>
        <dbReference type="ARBA" id="ARBA00022729"/>
    </source>
</evidence>
<sequence length="260" mass="29850">MKKILSRLFLLFPLAASAEDRQIAGIFAQYHAEGTLVLSALHSGKTYLHNDIRAERRFSPASTFKIPNTLIALETKASTGPDDTFKWNEQTYDFPDWNHDQTLASAFKVSCVWCYQELARRVGAEQYRDYLRRMDYGHLQTPFETTTFWLDGSLQISPLEQIAFLKKLYRRSLPFGAAAYEGLRQIMLAEATPDFKLYAKTGWAARMQPQVGWYVGYVETLSEVWLFALNMNIHGEQDLPLRQKITREVLAAKGILKKPD</sequence>
<keyword evidence="4 9" id="KW-0732">Signal</keyword>
<organism evidence="11 12">
    <name type="scientific">Methylomagnum ishizawai</name>
    <dbReference type="NCBI Taxonomy" id="1760988"/>
    <lineage>
        <taxon>Bacteria</taxon>
        <taxon>Pseudomonadati</taxon>
        <taxon>Pseudomonadota</taxon>
        <taxon>Gammaproteobacteria</taxon>
        <taxon>Methylococcales</taxon>
        <taxon>Methylococcaceae</taxon>
        <taxon>Methylomagnum</taxon>
    </lineage>
</organism>
<dbReference type="GO" id="GO:0008800">
    <property type="term" value="F:beta-lactamase activity"/>
    <property type="evidence" value="ECO:0007669"/>
    <property type="project" value="UniProtKB-UniRule"/>
</dbReference>
<keyword evidence="5 8" id="KW-0378">Hydrolase</keyword>